<gene>
    <name evidence="2" type="ORF">A2480_03580</name>
</gene>
<feature type="transmembrane region" description="Helical" evidence="1">
    <location>
        <begin position="189"/>
        <end position="210"/>
    </location>
</feature>
<accession>A0A1F7WBZ0</accession>
<evidence type="ECO:0008006" key="4">
    <source>
        <dbReference type="Google" id="ProtNLM"/>
    </source>
</evidence>
<reference evidence="2 3" key="1">
    <citation type="journal article" date="2016" name="Nat. Commun.">
        <title>Thousands of microbial genomes shed light on interconnected biogeochemical processes in an aquifer system.</title>
        <authorList>
            <person name="Anantharaman K."/>
            <person name="Brown C.T."/>
            <person name="Hug L.A."/>
            <person name="Sharon I."/>
            <person name="Castelle C.J."/>
            <person name="Probst A.J."/>
            <person name="Thomas B.C."/>
            <person name="Singh A."/>
            <person name="Wilkins M.J."/>
            <person name="Karaoz U."/>
            <person name="Brodie E.L."/>
            <person name="Williams K.H."/>
            <person name="Hubbard S.S."/>
            <person name="Banfield J.F."/>
        </authorList>
    </citation>
    <scope>NUCLEOTIDE SEQUENCE [LARGE SCALE GENOMIC DNA]</scope>
</reference>
<dbReference type="Pfam" id="PF09852">
    <property type="entry name" value="DUF2079"/>
    <property type="match status" value="1"/>
</dbReference>
<sequence>MIGLYFVIFTAICLWKYGLFAYDGLDLAIYNQVFWNTLHGQPFGLTIHPHSYLGDHAEFGLLTLLPFYALKPDPRTLLILQSAVLALAAWPIWLLARHRLANTPGLSRLAPLAFAAAWLLSPLVQNINLFEFHLLPFALPPLLLALLAYDERRPFRFVLWALVAMLFREDVSLVVAAVGLLAILERRGWRWMIGPIVLGAAWFMMATGVAAHFAPSGSYKFLIYYTWLGEAHSFADVAVNALSQPLKVLAHTASLGNIEMLLGFLLPLLFLPLLSPKKLILLIGPLSQILLGSPGGSATIVQTHYSTLFLPGLFLAAMSGLPKLNSPLKRQLAIDQAKTLATLLLIPGTLYGSLTLGPLPAVATRIWSGDGREAAADAQRIVEQVPPNAAVAASYRLLPELSSRSSVYSAHYIFLGVEQFGTDSYPTPDDVQFLAFDENDLSTYRAQFLSTNWARPHYNGGRGRLGRSFSPLSLAEVGGFALYGPIWSSSEYLMTPPFDSPPTRLNPPKNFADGSQLIAVQSQSVADEDRSRLQLQTIWKFGPTADALQIDLTLIDADSQEVWHETMPLVNELWQSTEPNVEYERRIDRLIPKLTGESYRLRLELFERTQVHGLDGLLSGQQLTTKKQSFGRFEMGSNLDF</sequence>
<organism evidence="2 3">
    <name type="scientific">Candidatus Uhrbacteria bacterium RIFOXYC2_FULL_47_19</name>
    <dbReference type="NCBI Taxonomy" id="1802424"/>
    <lineage>
        <taxon>Bacteria</taxon>
        <taxon>Candidatus Uhriibacteriota</taxon>
    </lineage>
</organism>
<name>A0A1F7WBZ0_9BACT</name>
<dbReference type="AlphaFoldDB" id="A0A1F7WBZ0"/>
<evidence type="ECO:0000313" key="2">
    <source>
        <dbReference type="EMBL" id="OGM00336.1"/>
    </source>
</evidence>
<comment type="caution">
    <text evidence="2">The sequence shown here is derived from an EMBL/GenBank/DDBJ whole genome shotgun (WGS) entry which is preliminary data.</text>
</comment>
<keyword evidence="1" id="KW-0472">Membrane</keyword>
<keyword evidence="1" id="KW-0812">Transmembrane</keyword>
<keyword evidence="1" id="KW-1133">Transmembrane helix</keyword>
<dbReference type="EMBL" id="MGFG01000033">
    <property type="protein sequence ID" value="OGM00336.1"/>
    <property type="molecule type" value="Genomic_DNA"/>
</dbReference>
<evidence type="ECO:0000313" key="3">
    <source>
        <dbReference type="Proteomes" id="UP000176988"/>
    </source>
</evidence>
<feature type="transmembrane region" description="Helical" evidence="1">
    <location>
        <begin position="157"/>
        <end position="183"/>
    </location>
</feature>
<feature type="transmembrane region" description="Helical" evidence="1">
    <location>
        <begin position="248"/>
        <end position="272"/>
    </location>
</feature>
<evidence type="ECO:0000256" key="1">
    <source>
        <dbReference type="SAM" id="Phobius"/>
    </source>
</evidence>
<feature type="transmembrane region" description="Helical" evidence="1">
    <location>
        <begin position="279"/>
        <end position="297"/>
    </location>
</feature>
<dbReference type="Proteomes" id="UP000176988">
    <property type="component" value="Unassembled WGS sequence"/>
</dbReference>
<proteinExistence type="predicted"/>
<feature type="transmembrane region" description="Helical" evidence="1">
    <location>
        <begin position="77"/>
        <end position="96"/>
    </location>
</feature>
<feature type="transmembrane region" description="Helical" evidence="1">
    <location>
        <begin position="303"/>
        <end position="321"/>
    </location>
</feature>
<dbReference type="InterPro" id="IPR018650">
    <property type="entry name" value="STSV1_Orf64"/>
</dbReference>
<feature type="transmembrane region" description="Helical" evidence="1">
    <location>
        <begin position="108"/>
        <end position="127"/>
    </location>
</feature>
<protein>
    <recommendedName>
        <fullName evidence="4">DUF2079 domain-containing protein</fullName>
    </recommendedName>
</protein>